<dbReference type="InterPro" id="IPR047589">
    <property type="entry name" value="DUF11_rpt"/>
</dbReference>
<dbReference type="Gene3D" id="2.60.40.10">
    <property type="entry name" value="Immunoglobulins"/>
    <property type="match status" value="1"/>
</dbReference>
<evidence type="ECO:0000256" key="1">
    <source>
        <dbReference type="SAM" id="MobiDB-lite"/>
    </source>
</evidence>
<proteinExistence type="predicted"/>
<protein>
    <recommendedName>
        <fullName evidence="3">DUF11 domain-containing protein</fullName>
    </recommendedName>
</protein>
<dbReference type="SUPFAM" id="SSF117074">
    <property type="entry name" value="Hypothetical protein PA1324"/>
    <property type="match status" value="1"/>
</dbReference>
<comment type="caution">
    <text evidence="2">The sequence shown here is derived from an EMBL/GenBank/DDBJ whole genome shotgun (WGS) entry which is preliminary data.</text>
</comment>
<accession>A0A0F9NQT8</accession>
<reference evidence="2" key="1">
    <citation type="journal article" date="2015" name="Nature">
        <title>Complex archaea that bridge the gap between prokaryotes and eukaryotes.</title>
        <authorList>
            <person name="Spang A."/>
            <person name="Saw J.H."/>
            <person name="Jorgensen S.L."/>
            <person name="Zaremba-Niedzwiedzka K."/>
            <person name="Martijn J."/>
            <person name="Lind A.E."/>
            <person name="van Eijk R."/>
            <person name="Schleper C."/>
            <person name="Guy L."/>
            <person name="Ettema T.J."/>
        </authorList>
    </citation>
    <scope>NUCLEOTIDE SEQUENCE</scope>
</reference>
<dbReference type="EMBL" id="LAZR01003820">
    <property type="protein sequence ID" value="KKN14412.1"/>
    <property type="molecule type" value="Genomic_DNA"/>
</dbReference>
<evidence type="ECO:0000313" key="2">
    <source>
        <dbReference type="EMBL" id="KKN14412.1"/>
    </source>
</evidence>
<dbReference type="InterPro" id="IPR013783">
    <property type="entry name" value="Ig-like_fold"/>
</dbReference>
<gene>
    <name evidence="2" type="ORF">LCGC14_0996370</name>
</gene>
<feature type="region of interest" description="Disordered" evidence="1">
    <location>
        <begin position="886"/>
        <end position="911"/>
    </location>
</feature>
<name>A0A0F9NQT8_9ZZZZ</name>
<evidence type="ECO:0008006" key="3">
    <source>
        <dbReference type="Google" id="ProtNLM"/>
    </source>
</evidence>
<dbReference type="NCBIfam" id="TIGR01451">
    <property type="entry name" value="B_ant_repeat"/>
    <property type="match status" value="1"/>
</dbReference>
<organism evidence="2">
    <name type="scientific">marine sediment metagenome</name>
    <dbReference type="NCBI Taxonomy" id="412755"/>
    <lineage>
        <taxon>unclassified sequences</taxon>
        <taxon>metagenomes</taxon>
        <taxon>ecological metagenomes</taxon>
    </lineage>
</organism>
<sequence length="1913" mass="208492">MRSFLQPIVRRAFNLCLPIALMIFCLPQLAASQAAPAGTVIKSVAPSTYFNNSLGMVEALLSNEVAAQVAAVPNLEVLGRSELFLTRGAMAQYYFEVLNSGNVPLETQMTVEDQAQDTMVNGTRLVIDANRNGRIDPSEQAVTASSVMMLQPGERIQLIYEFRISFSAKPDAELSSMLKVTGKPVGEYASETLIVNNAAGMSTVASSALELEKEQTVQEDASATKLTYALRLRNNSEMDVQPYQEIEGKPIRIDGASRNGVLLRDTIPLNTKFHSFADEGGMMPLYHEAGAPIHDYRTTRPDGEIDAVAFFVDGPFTTGRSGDPSFAVSLAADLGDVEVINTAETFMTVKGRVISLYSNATRYNRKDAGSGNLRFEDPGSATDQLFASLGSDTRLRLTSGACNASQEIDETVVTVRSKLTGDIEVFSATETGKNTGEFVTPAIPLVRMDMPVSGDNVIATKDGGTIVATSDCARVTLTDELLINPGNFLFNSLTNAPVGETTIAMIDVASGREIARRTTDPRGFFAFGDVESGEYKYEVINAPAWEFPSVRTGFPGFGRQIDAAGFGVSFQHPGGVMNRSDVPVDPHYGAPVSLEKTSDFKRVTSGEFVTYMLKFTNNMQQALVNAEVLDSPPFGSSLVPGSVILDGEGWADPIINDNGDLVFDLDDITLLSAHEMTYVMQFTAAAREGPNENSAILTGNQAGTGVTRQSPLALATVRLDNAGGVFARNGTVIGTVFMDCDGNGIPGDHNEPGIPGVRIVTQSGLSVVTDINGKYSLFGLRPVTHAFQVQDDTLPDATQVMVTRTNDLMRGGSRLVPLRKGELRTENFAVAECTSSSLGEVTDRREYYKKNQRVNSLTAADLPIVEQNNAVRSVRNDSGIATTTQLRSGSFNSEREQGYSSTSPASDINQTSPVKSLQDLIKSFDATTGFVDLVDGQTVQKHTQSIRVKAKADLSLELMVNGRALGTSRVGESTKWDKTGVQALDFVAVKLTAGENTLTLVGRDGFGIERSRSEIRVVAPGKPAKMEIISAPTASATPTDVVPVVVRVLDARNRPVSASGIVTLHAKLALWDVKDIRSGTPGVQVFLDNGEATFDLIPPQVAGNDIISVSGSFGRAETSITFTPDLDQRIMVGVIEGAIALGGEKSKLLDPGRFSSFEDTVTGLRGEVYLKGAISGKTLLTLRYRSDQDTEARLFRDIQGDEYYPVYGDNSERGYDAQSSGNLYVKVEKGRSYILYGDVAIESEATALKLDGIRRVAQGAKAHWENDKVSITLFGARTALEQRVQEIAGRGVSGPYSLVLDGYVQGSERVEILVRDKEGGDIITSSPLRRGTDYLLDFFRNSLTFDDPVRQFDAKGNPVSIRITYEVDVEGADRYWLYGGEVNVAVGDRTTIGARAVHADAEIGNSARERLQSSYIRHEDRNGGIWEAEFARSENNQRVSDTAVRLSYGIRQEFGHFDFEVLHAGPEFVSRGGLALPGTTRSRLDYSYQIDDKNDFLLGVEYVRDQVSDSEQLLVDAVYAKQFNKHFRGFIGLEYRLDQNADNTDTQTGVIIGAHWSPMSRPGTVIKTELRHPLAGDNRPTKLTLGMSREPILGWRSYSDIEMTFGDEQISTHSRLGFSYDLNDWLRGNTDFVKGVADLDTVMNQALMATWAANTKTTFTFGVEHSRRMEANDQELTSLAVGAKWGSGAESWVGDADFDSTFEKNGKTHYASIGLAGKISTDFTFLGRSRVALDKRNGGYHRRIRSRVGVAYRPVDDSRLEMLAWYEHRIEEKFSKSVTHLWSVDASYEAHQDLRLNGKYAGQSQRIEFLGGHRAQSMTQLLQAGLSCDLADDRLQIGLNASHLWDDAGNTTNGLGVEIGFVPTKGALLALGYNKARGKTVGSSDLFQQGLYLRINFLLDDSLWDQLDQFLGI</sequence>